<dbReference type="AlphaFoldDB" id="A0A9J6F6A6"/>
<reference evidence="1" key="1">
    <citation type="journal article" date="2020" name="Cell">
        <title>Large-Scale Comparative Analyses of Tick Genomes Elucidate Their Genetic Diversity and Vector Capacities.</title>
        <authorList>
            <consortium name="Tick Genome and Microbiome Consortium (TIGMIC)"/>
            <person name="Jia N."/>
            <person name="Wang J."/>
            <person name="Shi W."/>
            <person name="Du L."/>
            <person name="Sun Y."/>
            <person name="Zhan W."/>
            <person name="Jiang J.F."/>
            <person name="Wang Q."/>
            <person name="Zhang B."/>
            <person name="Ji P."/>
            <person name="Bell-Sakyi L."/>
            <person name="Cui X.M."/>
            <person name="Yuan T.T."/>
            <person name="Jiang B.G."/>
            <person name="Yang W.F."/>
            <person name="Lam T.T."/>
            <person name="Chang Q.C."/>
            <person name="Ding S.J."/>
            <person name="Wang X.J."/>
            <person name="Zhu J.G."/>
            <person name="Ruan X.D."/>
            <person name="Zhao L."/>
            <person name="Wei J.T."/>
            <person name="Ye R.Z."/>
            <person name="Que T.C."/>
            <person name="Du C.H."/>
            <person name="Zhou Y.H."/>
            <person name="Cheng J.X."/>
            <person name="Dai P.F."/>
            <person name="Guo W.B."/>
            <person name="Han X.H."/>
            <person name="Huang E.J."/>
            <person name="Li L.F."/>
            <person name="Wei W."/>
            <person name="Gao Y.C."/>
            <person name="Liu J.Z."/>
            <person name="Shao H.Z."/>
            <person name="Wang X."/>
            <person name="Wang C.C."/>
            <person name="Yang T.C."/>
            <person name="Huo Q.B."/>
            <person name="Li W."/>
            <person name="Chen H.Y."/>
            <person name="Chen S.E."/>
            <person name="Zhou L.G."/>
            <person name="Ni X.B."/>
            <person name="Tian J.H."/>
            <person name="Sheng Y."/>
            <person name="Liu T."/>
            <person name="Pan Y.S."/>
            <person name="Xia L.Y."/>
            <person name="Li J."/>
            <person name="Zhao F."/>
            <person name="Cao W.C."/>
        </authorList>
    </citation>
    <scope>NUCLEOTIDE SEQUENCE</scope>
    <source>
        <strain evidence="1">Rmic-2018</strain>
    </source>
</reference>
<reference evidence="1" key="2">
    <citation type="submission" date="2021-09" db="EMBL/GenBank/DDBJ databases">
        <authorList>
            <person name="Jia N."/>
            <person name="Wang J."/>
            <person name="Shi W."/>
            <person name="Du L."/>
            <person name="Sun Y."/>
            <person name="Zhan W."/>
            <person name="Jiang J."/>
            <person name="Wang Q."/>
            <person name="Zhang B."/>
            <person name="Ji P."/>
            <person name="Sakyi L.B."/>
            <person name="Cui X."/>
            <person name="Yuan T."/>
            <person name="Jiang B."/>
            <person name="Yang W."/>
            <person name="Lam T.T.-Y."/>
            <person name="Chang Q."/>
            <person name="Ding S."/>
            <person name="Wang X."/>
            <person name="Zhu J."/>
            <person name="Ruan X."/>
            <person name="Zhao L."/>
            <person name="Wei J."/>
            <person name="Que T."/>
            <person name="Du C."/>
            <person name="Cheng J."/>
            <person name="Dai P."/>
            <person name="Han X."/>
            <person name="Huang E."/>
            <person name="Gao Y."/>
            <person name="Liu J."/>
            <person name="Shao H."/>
            <person name="Ye R."/>
            <person name="Li L."/>
            <person name="Wei W."/>
            <person name="Wang X."/>
            <person name="Wang C."/>
            <person name="Huo Q."/>
            <person name="Li W."/>
            <person name="Guo W."/>
            <person name="Chen H."/>
            <person name="Chen S."/>
            <person name="Zhou L."/>
            <person name="Zhou L."/>
            <person name="Ni X."/>
            <person name="Tian J."/>
            <person name="Zhou Y."/>
            <person name="Sheng Y."/>
            <person name="Liu T."/>
            <person name="Pan Y."/>
            <person name="Xia L."/>
            <person name="Li J."/>
            <person name="Zhao F."/>
            <person name="Cao W."/>
        </authorList>
    </citation>
    <scope>NUCLEOTIDE SEQUENCE</scope>
    <source>
        <strain evidence="1">Rmic-2018</strain>
        <tissue evidence="1">Larvae</tissue>
    </source>
</reference>
<comment type="caution">
    <text evidence="1">The sequence shown here is derived from an EMBL/GenBank/DDBJ whole genome shotgun (WGS) entry which is preliminary data.</text>
</comment>
<name>A0A9J6F6A6_RHIMP</name>
<dbReference type="Proteomes" id="UP000821866">
    <property type="component" value="Chromosome 1"/>
</dbReference>
<organism evidence="1 2">
    <name type="scientific">Rhipicephalus microplus</name>
    <name type="common">Cattle tick</name>
    <name type="synonym">Boophilus microplus</name>
    <dbReference type="NCBI Taxonomy" id="6941"/>
    <lineage>
        <taxon>Eukaryota</taxon>
        <taxon>Metazoa</taxon>
        <taxon>Ecdysozoa</taxon>
        <taxon>Arthropoda</taxon>
        <taxon>Chelicerata</taxon>
        <taxon>Arachnida</taxon>
        <taxon>Acari</taxon>
        <taxon>Parasitiformes</taxon>
        <taxon>Ixodida</taxon>
        <taxon>Ixodoidea</taxon>
        <taxon>Ixodidae</taxon>
        <taxon>Rhipicephalinae</taxon>
        <taxon>Rhipicephalus</taxon>
        <taxon>Boophilus</taxon>
    </lineage>
</organism>
<keyword evidence="2" id="KW-1185">Reference proteome</keyword>
<dbReference type="EMBL" id="JABSTU010000001">
    <property type="protein sequence ID" value="KAH8042322.1"/>
    <property type="molecule type" value="Genomic_DNA"/>
</dbReference>
<protein>
    <submittedName>
        <fullName evidence="1">Uncharacterized protein</fullName>
    </submittedName>
</protein>
<gene>
    <name evidence="1" type="ORF">HPB51_021406</name>
</gene>
<proteinExistence type="predicted"/>
<sequence length="74" mass="8512">MISCSPFRRLPGAKAVRTVMCHVSRSHRGISIIHSMVDAVNWRPRPPWDESTSAEELHALEKESFVAWRRQLAE</sequence>
<evidence type="ECO:0000313" key="2">
    <source>
        <dbReference type="Proteomes" id="UP000821866"/>
    </source>
</evidence>
<evidence type="ECO:0000313" key="1">
    <source>
        <dbReference type="EMBL" id="KAH8042322.1"/>
    </source>
</evidence>
<accession>A0A9J6F6A6</accession>